<dbReference type="InterPro" id="IPR037165">
    <property type="entry name" value="AldOxase/xan_DH_Mopterin-bd_sf"/>
</dbReference>
<sequence>MRPRGLGPTRGGWGARRKREGGMTVHKGRGFAAINYPIGMNLGGDPSQALVHSNPDGKFMVSLSSIDLGQGMKSVTRQIAAETLGVPVEDVYVDTADSDTGPHCMGSFASRGTHRVGNAVIEAAKEARAVMLEAAAEELEVNAADLVTDGRGNIHVRGAPSRSITTGEAAMAAQFKQGRTVSGRGIFLIPLSEVSPETGEMTPVSCFAHAAMIVDVEVDDETGEVTVAKINSAYEVGRALNPRLVEQQLVGGAWMGLSHALYETTEPYYPDRAHGPTDFNTYLMPGPGDIAPHDIAILERPAPDGPYGGKGPGEMCANPVLPAVANAVFDAVGVRVRELPITPEKVLRGIRENGGVRPSRRAASGGW</sequence>
<proteinExistence type="predicted"/>
<dbReference type="InterPro" id="IPR046867">
    <property type="entry name" value="AldOxase/xan_DH_MoCoBD2"/>
</dbReference>
<comment type="caution">
    <text evidence="4">The sequence shown here is derived from an EMBL/GenBank/DDBJ whole genome shotgun (WGS) entry which is preliminary data.</text>
</comment>
<gene>
    <name evidence="4" type="ORF">JCR33_05725</name>
</gene>
<feature type="region of interest" description="Disordered" evidence="2">
    <location>
        <begin position="1"/>
        <end position="21"/>
    </location>
</feature>
<dbReference type="Gene3D" id="3.30.365.10">
    <property type="entry name" value="Aldehyde oxidase/xanthine dehydrogenase, molybdopterin binding domain"/>
    <property type="match status" value="2"/>
</dbReference>
<protein>
    <submittedName>
        <fullName evidence="4">Xanthine dehydrogenase family protein molybdopterin-binding subunit</fullName>
    </submittedName>
</protein>
<dbReference type="Pfam" id="PF20256">
    <property type="entry name" value="MoCoBD_2"/>
    <property type="match status" value="1"/>
</dbReference>
<reference evidence="4" key="1">
    <citation type="submission" date="2020-12" db="EMBL/GenBank/DDBJ databases">
        <title>Bacterial taxonomy.</title>
        <authorList>
            <person name="Pan X."/>
        </authorList>
    </citation>
    <scope>NUCLEOTIDE SEQUENCE</scope>
    <source>
        <strain evidence="4">B2012</strain>
    </source>
</reference>
<dbReference type="PANTHER" id="PTHR47495:SF2">
    <property type="entry name" value="ALDEHYDE DEHYDROGENASE"/>
    <property type="match status" value="1"/>
</dbReference>
<evidence type="ECO:0000256" key="2">
    <source>
        <dbReference type="SAM" id="MobiDB-lite"/>
    </source>
</evidence>
<dbReference type="GO" id="GO:0016491">
    <property type="term" value="F:oxidoreductase activity"/>
    <property type="evidence" value="ECO:0007669"/>
    <property type="project" value="InterPro"/>
</dbReference>
<dbReference type="RefSeq" id="WP_198881058.1">
    <property type="nucleotide sequence ID" value="NZ_JAEKJA010000003.1"/>
</dbReference>
<evidence type="ECO:0000313" key="5">
    <source>
        <dbReference type="Proteomes" id="UP000609531"/>
    </source>
</evidence>
<name>A0A934IMY5_9HYPH</name>
<keyword evidence="5" id="KW-1185">Reference proteome</keyword>
<dbReference type="InterPro" id="IPR052516">
    <property type="entry name" value="N-heterocyclic_Hydroxylase"/>
</dbReference>
<dbReference type="EMBL" id="JAEKJA010000003">
    <property type="protein sequence ID" value="MBJ3775177.1"/>
    <property type="molecule type" value="Genomic_DNA"/>
</dbReference>
<evidence type="ECO:0000259" key="3">
    <source>
        <dbReference type="Pfam" id="PF20256"/>
    </source>
</evidence>
<dbReference type="PANTHER" id="PTHR47495">
    <property type="entry name" value="ALDEHYDE DEHYDROGENASE"/>
    <property type="match status" value="1"/>
</dbReference>
<dbReference type="Proteomes" id="UP000609531">
    <property type="component" value="Unassembled WGS sequence"/>
</dbReference>
<evidence type="ECO:0000256" key="1">
    <source>
        <dbReference type="SAM" id="Coils"/>
    </source>
</evidence>
<organism evidence="4 5">
    <name type="scientific">Acuticoccus mangrovi</name>
    <dbReference type="NCBI Taxonomy" id="2796142"/>
    <lineage>
        <taxon>Bacteria</taxon>
        <taxon>Pseudomonadati</taxon>
        <taxon>Pseudomonadota</taxon>
        <taxon>Alphaproteobacteria</taxon>
        <taxon>Hyphomicrobiales</taxon>
        <taxon>Amorphaceae</taxon>
        <taxon>Acuticoccus</taxon>
    </lineage>
</organism>
<keyword evidence="1" id="KW-0175">Coiled coil</keyword>
<evidence type="ECO:0000313" key="4">
    <source>
        <dbReference type="EMBL" id="MBJ3775177.1"/>
    </source>
</evidence>
<feature type="coiled-coil region" evidence="1">
    <location>
        <begin position="122"/>
        <end position="149"/>
    </location>
</feature>
<accession>A0A934IMY5</accession>
<feature type="domain" description="Aldehyde oxidase/xanthine dehydrogenase second molybdopterin binding" evidence="3">
    <location>
        <begin position="15"/>
        <end position="290"/>
    </location>
</feature>
<dbReference type="AlphaFoldDB" id="A0A934IMY5"/>
<dbReference type="SUPFAM" id="SSF56003">
    <property type="entry name" value="Molybdenum cofactor-binding domain"/>
    <property type="match status" value="1"/>
</dbReference>